<dbReference type="FunFam" id="3.80.10.10:FF:000213">
    <property type="entry name" value="Tyrosine-sulfated glycopeptide receptor 1"/>
    <property type="match status" value="1"/>
</dbReference>
<evidence type="ECO:0000256" key="10">
    <source>
        <dbReference type="ARBA" id="ARBA00023170"/>
    </source>
</evidence>
<evidence type="ECO:0000259" key="13">
    <source>
        <dbReference type="Pfam" id="PF08263"/>
    </source>
</evidence>
<evidence type="ECO:0000256" key="12">
    <source>
        <dbReference type="SAM" id="Phobius"/>
    </source>
</evidence>
<dbReference type="FunFam" id="3.80.10.10:FF:000041">
    <property type="entry name" value="LRR receptor-like serine/threonine-protein kinase ERECTA"/>
    <property type="match status" value="2"/>
</dbReference>
<dbReference type="PROSITE" id="PS51450">
    <property type="entry name" value="LRR"/>
    <property type="match status" value="1"/>
</dbReference>
<dbReference type="SUPFAM" id="SSF52047">
    <property type="entry name" value="RNI-like"/>
    <property type="match status" value="1"/>
</dbReference>
<feature type="domain" description="Leucine-rich repeat-containing N-terminal plant-type" evidence="13">
    <location>
        <begin position="33"/>
        <end position="67"/>
    </location>
</feature>
<feature type="transmembrane region" description="Helical" evidence="12">
    <location>
        <begin position="895"/>
        <end position="917"/>
    </location>
</feature>
<dbReference type="PRINTS" id="PR00019">
    <property type="entry name" value="LEURICHRPT"/>
</dbReference>
<reference evidence="14 15" key="2">
    <citation type="submission" date="2020-07" db="EMBL/GenBank/DDBJ databases">
        <title>Genome assembly of wild tea tree DASZ reveals pedigree and selection history of tea varieties.</title>
        <authorList>
            <person name="Zhang W."/>
        </authorList>
    </citation>
    <scope>NUCLEOTIDE SEQUENCE [LARGE SCALE GENOMIC DNA]</scope>
    <source>
        <strain evidence="15">cv. G240</strain>
        <tissue evidence="14">Leaf</tissue>
    </source>
</reference>
<evidence type="ECO:0000256" key="5">
    <source>
        <dbReference type="ARBA" id="ARBA00022692"/>
    </source>
</evidence>
<keyword evidence="10" id="KW-0675">Receptor</keyword>
<dbReference type="SMART" id="SM00369">
    <property type="entry name" value="LRR_TYP"/>
    <property type="match status" value="12"/>
</dbReference>
<feature type="transmembrane region" description="Helical" evidence="12">
    <location>
        <begin position="7"/>
        <end position="26"/>
    </location>
</feature>
<keyword evidence="5 12" id="KW-0812">Transmembrane</keyword>
<evidence type="ECO:0000256" key="4">
    <source>
        <dbReference type="ARBA" id="ARBA00022614"/>
    </source>
</evidence>
<dbReference type="GO" id="GO:0051707">
    <property type="term" value="P:response to other organism"/>
    <property type="evidence" value="ECO:0007669"/>
    <property type="project" value="UniProtKB-ARBA"/>
</dbReference>
<evidence type="ECO:0000256" key="11">
    <source>
        <dbReference type="ARBA" id="ARBA00023180"/>
    </source>
</evidence>
<dbReference type="PANTHER" id="PTHR48062:SF21">
    <property type="entry name" value="RECEPTOR-LIKE PROTEIN 12"/>
    <property type="match status" value="1"/>
</dbReference>
<comment type="similarity">
    <text evidence="2">Belongs to the RLP family.</text>
</comment>
<keyword evidence="3" id="KW-1003">Cell membrane</keyword>
<keyword evidence="11" id="KW-0325">Glycoprotein</keyword>
<keyword evidence="8 12" id="KW-1133">Transmembrane helix</keyword>
<comment type="caution">
    <text evidence="14">The sequence shown here is derived from an EMBL/GenBank/DDBJ whole genome shotgun (WGS) entry which is preliminary data.</text>
</comment>
<dbReference type="PROSITE" id="PS51257">
    <property type="entry name" value="PROKAR_LIPOPROTEIN"/>
    <property type="match status" value="1"/>
</dbReference>
<keyword evidence="7" id="KW-0677">Repeat</keyword>
<accession>A0A7J7G5P2</accession>
<dbReference type="Gene3D" id="3.80.10.10">
    <property type="entry name" value="Ribonuclease Inhibitor"/>
    <property type="match status" value="3"/>
</dbReference>
<dbReference type="AlphaFoldDB" id="A0A7J7G5P2"/>
<keyword evidence="6" id="KW-0732">Signal</keyword>
<dbReference type="InterPro" id="IPR051502">
    <property type="entry name" value="RLP_Defense_Trigger"/>
</dbReference>
<dbReference type="Pfam" id="PF00560">
    <property type="entry name" value="LRR_1"/>
    <property type="match status" value="2"/>
</dbReference>
<evidence type="ECO:0000313" key="15">
    <source>
        <dbReference type="Proteomes" id="UP000593564"/>
    </source>
</evidence>
<comment type="subcellular location">
    <subcellularLocation>
        <location evidence="1">Cell membrane</location>
        <topology evidence="1">Single-pass type I membrane protein</topology>
    </subcellularLocation>
</comment>
<dbReference type="Proteomes" id="UP000593564">
    <property type="component" value="Unassembled WGS sequence"/>
</dbReference>
<keyword evidence="4" id="KW-0433">Leucine-rich repeat</keyword>
<keyword evidence="9 12" id="KW-0472">Membrane</keyword>
<dbReference type="SMART" id="SM00365">
    <property type="entry name" value="LRR_SD22"/>
    <property type="match status" value="7"/>
</dbReference>
<organism evidence="14 15">
    <name type="scientific">Camellia sinensis</name>
    <name type="common">Tea plant</name>
    <name type="synonym">Thea sinensis</name>
    <dbReference type="NCBI Taxonomy" id="4442"/>
    <lineage>
        <taxon>Eukaryota</taxon>
        <taxon>Viridiplantae</taxon>
        <taxon>Streptophyta</taxon>
        <taxon>Embryophyta</taxon>
        <taxon>Tracheophyta</taxon>
        <taxon>Spermatophyta</taxon>
        <taxon>Magnoliopsida</taxon>
        <taxon>eudicotyledons</taxon>
        <taxon>Gunneridae</taxon>
        <taxon>Pentapetalae</taxon>
        <taxon>asterids</taxon>
        <taxon>Ericales</taxon>
        <taxon>Theaceae</taxon>
        <taxon>Camellia</taxon>
    </lineage>
</organism>
<dbReference type="InterPro" id="IPR013210">
    <property type="entry name" value="LRR_N_plant-typ"/>
</dbReference>
<dbReference type="SUPFAM" id="SSF52058">
    <property type="entry name" value="L domain-like"/>
    <property type="match status" value="1"/>
</dbReference>
<evidence type="ECO:0000256" key="2">
    <source>
        <dbReference type="ARBA" id="ARBA00009592"/>
    </source>
</evidence>
<evidence type="ECO:0000256" key="6">
    <source>
        <dbReference type="ARBA" id="ARBA00022729"/>
    </source>
</evidence>
<evidence type="ECO:0000256" key="8">
    <source>
        <dbReference type="ARBA" id="ARBA00022989"/>
    </source>
</evidence>
<evidence type="ECO:0000256" key="9">
    <source>
        <dbReference type="ARBA" id="ARBA00023136"/>
    </source>
</evidence>
<reference evidence="15" key="1">
    <citation type="journal article" date="2020" name="Nat. Commun.">
        <title>Genome assembly of wild tea tree DASZ reveals pedigree and selection history of tea varieties.</title>
        <authorList>
            <person name="Zhang W."/>
            <person name="Zhang Y."/>
            <person name="Qiu H."/>
            <person name="Guo Y."/>
            <person name="Wan H."/>
            <person name="Zhang X."/>
            <person name="Scossa F."/>
            <person name="Alseekh S."/>
            <person name="Zhang Q."/>
            <person name="Wang P."/>
            <person name="Xu L."/>
            <person name="Schmidt M.H."/>
            <person name="Jia X."/>
            <person name="Li D."/>
            <person name="Zhu A."/>
            <person name="Guo F."/>
            <person name="Chen W."/>
            <person name="Ni D."/>
            <person name="Usadel B."/>
            <person name="Fernie A.R."/>
            <person name="Wen W."/>
        </authorList>
    </citation>
    <scope>NUCLEOTIDE SEQUENCE [LARGE SCALE GENOMIC DNA]</scope>
    <source>
        <strain evidence="15">cv. G240</strain>
    </source>
</reference>
<evidence type="ECO:0000256" key="3">
    <source>
        <dbReference type="ARBA" id="ARBA00022475"/>
    </source>
</evidence>
<dbReference type="InterPro" id="IPR032675">
    <property type="entry name" value="LRR_dom_sf"/>
</dbReference>
<evidence type="ECO:0000256" key="7">
    <source>
        <dbReference type="ARBA" id="ARBA00022737"/>
    </source>
</evidence>
<gene>
    <name evidence="14" type="ORF">HYC85_026037</name>
</gene>
<dbReference type="Pfam" id="PF13855">
    <property type="entry name" value="LRR_8"/>
    <property type="match status" value="3"/>
</dbReference>
<keyword evidence="15" id="KW-1185">Reference proteome</keyword>
<dbReference type="PANTHER" id="PTHR48062">
    <property type="entry name" value="RECEPTOR-LIKE PROTEIN 14"/>
    <property type="match status" value="1"/>
</dbReference>
<name>A0A7J7G5P2_CAMSI</name>
<dbReference type="GO" id="GO:0005886">
    <property type="term" value="C:plasma membrane"/>
    <property type="evidence" value="ECO:0007669"/>
    <property type="project" value="UniProtKB-SubCell"/>
</dbReference>
<dbReference type="FunFam" id="3.80.10.10:FF:000095">
    <property type="entry name" value="LRR receptor-like serine/threonine-protein kinase GSO1"/>
    <property type="match status" value="1"/>
</dbReference>
<dbReference type="InterPro" id="IPR003591">
    <property type="entry name" value="Leu-rich_rpt_typical-subtyp"/>
</dbReference>
<sequence length="928" mass="103674">MECSSKLYLGTFITLFLVVLVFQSYGSLGCMEEERIGLLKLKEALKNRSFLSSWGGEESDCCRWRKVNKLQPQQLNSSLDASLFLPFTELQVLTLSWNGLRGFQGVLRLNKLQNLNLHQNEFTELPSLGGLPCLTSLDLVSNFLGNSNNFEELTTLSNLEVLKLGNNSITSEIATSFATSIASLTSLKTLSLADNKLNGLWPVEAIITQLALFVFAGMCKLKNLEELDLSSCGLEGKLPPCLSNLTSIRSLELSKNNFRGTIPSTLFFSLKSLEYVSLSENLFEGLFSFSSLANNSKLVVFKLANYNNLLRVETEIPHMFLHFQLKVLHLSNCTLNEPHGTIPSFLLNQYDLKAVDLGYNKMIGKFPSWLLANNTRLEFLCLTENLFSGSLDFHPNSYNVNMTVLDASNNVLDGQLPSYIGSVLPNLYFLKISQNGLHGNIPSSLGDMRGLFSLDLSNNKLYGQVPEHLASGCKSLTILRLSYNNLHGQILPINANLAKLQFLYLNNNNFSGELSPGLLNSSKLELLDISNNRVFGKIPSWIKDNPSLTFLIMSKNSLEGPLPIEFCKLNELRYVDLSHNNIGPTIPPCANMLSLNYLHLQRNDFRGTIPIVLSKASSLVTLDMSDNKLSGEIPKWITSLSNLRILLLKSNNLDGLIPIDLCQLKNISILDLSHNHFSGSIPPCLKDITFGWGRTLDGTFSIKDQNMSSFVSSYKTQLPIKALDYYLGYYTFDETEGVEFLTKSRYETYMGNVLYFMSGIDLSCNNLTGQVPSEIGNLSWIISLNLSYNQLTGAIPETFSHLKQIQSLDLSHNKLSGQIPLQLIELTFLSVFKVGYNNLSGRTPERRAQFATFDKSSYEGNIFLCGEPLKKSCTNTDHHAPPSSELVVDDSFKLMFYWSFGASYTVAFLCSIVFLHLNSYYRSQLVNT</sequence>
<evidence type="ECO:0000256" key="1">
    <source>
        <dbReference type="ARBA" id="ARBA00004251"/>
    </source>
</evidence>
<dbReference type="EMBL" id="JACBKZ010000013">
    <property type="protein sequence ID" value="KAF5934908.1"/>
    <property type="molecule type" value="Genomic_DNA"/>
</dbReference>
<protein>
    <recommendedName>
        <fullName evidence="13">Leucine-rich repeat-containing N-terminal plant-type domain-containing protein</fullName>
    </recommendedName>
</protein>
<dbReference type="Pfam" id="PF08263">
    <property type="entry name" value="LRRNT_2"/>
    <property type="match status" value="1"/>
</dbReference>
<evidence type="ECO:0000313" key="14">
    <source>
        <dbReference type="EMBL" id="KAF5934908.1"/>
    </source>
</evidence>
<dbReference type="InterPro" id="IPR001611">
    <property type="entry name" value="Leu-rich_rpt"/>
</dbReference>
<proteinExistence type="inferred from homology"/>
<dbReference type="GO" id="GO:0006952">
    <property type="term" value="P:defense response"/>
    <property type="evidence" value="ECO:0007669"/>
    <property type="project" value="UniProtKB-ARBA"/>
</dbReference>